<dbReference type="EMBL" id="VSSQ01070457">
    <property type="protein sequence ID" value="MPN22251.1"/>
    <property type="molecule type" value="Genomic_DNA"/>
</dbReference>
<reference evidence="1" key="1">
    <citation type="submission" date="2019-08" db="EMBL/GenBank/DDBJ databases">
        <authorList>
            <person name="Kucharzyk K."/>
            <person name="Murdoch R.W."/>
            <person name="Higgins S."/>
            <person name="Loffler F."/>
        </authorList>
    </citation>
    <scope>NUCLEOTIDE SEQUENCE</scope>
</reference>
<comment type="caution">
    <text evidence="1">The sequence shown here is derived from an EMBL/GenBank/DDBJ whole genome shotgun (WGS) entry which is preliminary data.</text>
</comment>
<dbReference type="AlphaFoldDB" id="A0A645G5U7"/>
<accession>A0A645G5U7</accession>
<organism evidence="1">
    <name type="scientific">bioreactor metagenome</name>
    <dbReference type="NCBI Taxonomy" id="1076179"/>
    <lineage>
        <taxon>unclassified sequences</taxon>
        <taxon>metagenomes</taxon>
        <taxon>ecological metagenomes</taxon>
    </lineage>
</organism>
<sequence length="51" mass="5893">MHCFLMDLATISAQFYLYLKQAVGLVILQANGDKQVQFAHPQLMPYIYFVL</sequence>
<name>A0A645G5U7_9ZZZZ</name>
<gene>
    <name evidence="1" type="ORF">SDC9_169634</name>
</gene>
<protein>
    <submittedName>
        <fullName evidence="1">Uncharacterized protein</fullName>
    </submittedName>
</protein>
<evidence type="ECO:0000313" key="1">
    <source>
        <dbReference type="EMBL" id="MPN22251.1"/>
    </source>
</evidence>
<proteinExistence type="predicted"/>